<sequence length="176" mass="18287">MLAFFSTEGRGAADAMLCDVAARLRSEGVRLAGAVQVNLGRPDRARCDMDLHVLNGTEVVRISQNLGAGSSGCRLDPGGLERAVGLAEAALAGGGVDLVIVNKFGKQEIEGRGFRPLIGEALAAGLPVLIAVNTGNLEEFHAFSAGIAEALPPEEDRILAWCRSALDAADRPARAV</sequence>
<gene>
    <name evidence="1" type="ORF">Ga0609869_000533</name>
</gene>
<dbReference type="Pfam" id="PF10649">
    <property type="entry name" value="DUF2478"/>
    <property type="match status" value="1"/>
</dbReference>
<proteinExistence type="predicted"/>
<evidence type="ECO:0000313" key="2">
    <source>
        <dbReference type="Proteomes" id="UP001560019"/>
    </source>
</evidence>
<evidence type="ECO:0000313" key="1">
    <source>
        <dbReference type="EMBL" id="MEX5727180.1"/>
    </source>
</evidence>
<protein>
    <submittedName>
        <fullName evidence="1">Nucleoside-triphosphatase THEP1</fullName>
    </submittedName>
</protein>
<accession>A0ABV3XQV8</accession>
<name>A0ABV3XQV8_9RHOB</name>
<reference evidence="1 2" key="1">
    <citation type="submission" date="2024-06" db="EMBL/GenBank/DDBJ databases">
        <title>Genome of Rhodovulum iodosum, a marine photoferrotroph.</title>
        <authorList>
            <person name="Bianchini G."/>
            <person name="Nikeleit V."/>
            <person name="Kappler A."/>
            <person name="Bryce C."/>
            <person name="Sanchez-Baracaldo P."/>
        </authorList>
    </citation>
    <scope>NUCLEOTIDE SEQUENCE [LARGE SCALE GENOMIC DNA]</scope>
    <source>
        <strain evidence="1 2">UT/N1</strain>
    </source>
</reference>
<dbReference type="InterPro" id="IPR018912">
    <property type="entry name" value="DUF2478"/>
</dbReference>
<comment type="caution">
    <text evidence="1">The sequence shown here is derived from an EMBL/GenBank/DDBJ whole genome shotgun (WGS) entry which is preliminary data.</text>
</comment>
<dbReference type="RefSeq" id="WP_125408034.1">
    <property type="nucleotide sequence ID" value="NZ_JBEHHI010000001.1"/>
</dbReference>
<dbReference type="EMBL" id="JBEHHI010000001">
    <property type="protein sequence ID" value="MEX5727180.1"/>
    <property type="molecule type" value="Genomic_DNA"/>
</dbReference>
<keyword evidence="2" id="KW-1185">Reference proteome</keyword>
<dbReference type="Proteomes" id="UP001560019">
    <property type="component" value="Unassembled WGS sequence"/>
</dbReference>
<organism evidence="1 2">
    <name type="scientific">Rhodovulum iodosum</name>
    <dbReference type="NCBI Taxonomy" id="68291"/>
    <lineage>
        <taxon>Bacteria</taxon>
        <taxon>Pseudomonadati</taxon>
        <taxon>Pseudomonadota</taxon>
        <taxon>Alphaproteobacteria</taxon>
        <taxon>Rhodobacterales</taxon>
        <taxon>Paracoccaceae</taxon>
        <taxon>Rhodovulum</taxon>
    </lineage>
</organism>